<evidence type="ECO:0000256" key="4">
    <source>
        <dbReference type="ARBA" id="ARBA00022449"/>
    </source>
</evidence>
<evidence type="ECO:0000313" key="18">
    <source>
        <dbReference type="Proteomes" id="UP000019335"/>
    </source>
</evidence>
<dbReference type="EMBL" id="AZIL01000430">
    <property type="protein sequence ID" value="EWM27578.1"/>
    <property type="molecule type" value="Genomic_DNA"/>
</dbReference>
<dbReference type="Pfam" id="PF07766">
    <property type="entry name" value="LETM1_RBD"/>
    <property type="match status" value="1"/>
</dbReference>
<evidence type="ECO:0000256" key="8">
    <source>
        <dbReference type="ARBA" id="ARBA00022989"/>
    </source>
</evidence>
<dbReference type="PROSITE" id="PS50222">
    <property type="entry name" value="EF_HAND_2"/>
    <property type="match status" value="2"/>
</dbReference>
<evidence type="ECO:0000256" key="13">
    <source>
        <dbReference type="SAM" id="MobiDB-lite"/>
    </source>
</evidence>
<feature type="domain" description="EF-hand" evidence="15">
    <location>
        <begin position="958"/>
        <end position="993"/>
    </location>
</feature>
<comment type="similarity">
    <text evidence="2">Belongs to the LETM1 family.</text>
</comment>
<feature type="compositionally biased region" description="Gly residues" evidence="13">
    <location>
        <begin position="1065"/>
        <end position="1074"/>
    </location>
</feature>
<keyword evidence="4" id="KW-0050">Antiport</keyword>
<evidence type="ECO:0000256" key="3">
    <source>
        <dbReference type="ARBA" id="ARBA00020557"/>
    </source>
</evidence>
<dbReference type="InterPro" id="IPR011992">
    <property type="entry name" value="EF-hand-dom_pair"/>
</dbReference>
<evidence type="ECO:0000256" key="5">
    <source>
        <dbReference type="ARBA" id="ARBA00022692"/>
    </source>
</evidence>
<dbReference type="GO" id="GO:0015297">
    <property type="term" value="F:antiporter activity"/>
    <property type="evidence" value="ECO:0007669"/>
    <property type="project" value="UniProtKB-KW"/>
</dbReference>
<gene>
    <name evidence="17" type="ORF">Naga_100015g5</name>
</gene>
<keyword evidence="5 14" id="KW-0812">Transmembrane</keyword>
<feature type="domain" description="EF-hand" evidence="15">
    <location>
        <begin position="995"/>
        <end position="1030"/>
    </location>
</feature>
<feature type="region of interest" description="Disordered" evidence="13">
    <location>
        <begin position="605"/>
        <end position="772"/>
    </location>
</feature>
<dbReference type="GO" id="GO:0043022">
    <property type="term" value="F:ribosome binding"/>
    <property type="evidence" value="ECO:0007669"/>
    <property type="project" value="InterPro"/>
</dbReference>
<feature type="region of interest" description="Disordered" evidence="13">
    <location>
        <begin position="141"/>
        <end position="214"/>
    </location>
</feature>
<dbReference type="OrthoDB" id="275278at2759"/>
<comment type="subcellular location">
    <subcellularLocation>
        <location evidence="1">Mitochondrion inner membrane</location>
        <topology evidence="1">Single-pass membrane protein</topology>
    </subcellularLocation>
</comment>
<dbReference type="InterPro" id="IPR018247">
    <property type="entry name" value="EF_Hand_1_Ca_BS"/>
</dbReference>
<evidence type="ECO:0000256" key="2">
    <source>
        <dbReference type="ARBA" id="ARBA00009584"/>
    </source>
</evidence>
<keyword evidence="6" id="KW-0999">Mitochondrion inner membrane</keyword>
<dbReference type="SMART" id="SM00054">
    <property type="entry name" value="EFh"/>
    <property type="match status" value="2"/>
</dbReference>
<dbReference type="CDD" id="cd00051">
    <property type="entry name" value="EFh"/>
    <property type="match status" value="1"/>
</dbReference>
<dbReference type="SUPFAM" id="SSF47473">
    <property type="entry name" value="EF-hand"/>
    <property type="match status" value="1"/>
</dbReference>
<dbReference type="InterPro" id="IPR002048">
    <property type="entry name" value="EF_hand_dom"/>
</dbReference>
<dbReference type="PANTHER" id="PTHR14009:SF1">
    <property type="entry name" value="MITOCHONDRIAL PROTON_CALCIUM EXCHANGER PROTEIN"/>
    <property type="match status" value="1"/>
</dbReference>
<comment type="caution">
    <text evidence="17">The sequence shown here is derived from an EMBL/GenBank/DDBJ whole genome shotgun (WGS) entry which is preliminary data.</text>
</comment>
<feature type="domain" description="Letm1 RBD" evidence="16">
    <location>
        <begin position="372"/>
        <end position="660"/>
    </location>
</feature>
<reference evidence="17 18" key="1">
    <citation type="journal article" date="2014" name="Mol. Plant">
        <title>Chromosome Scale Genome Assembly and Transcriptome Profiling of Nannochloropsis gaditana in Nitrogen Depletion.</title>
        <authorList>
            <person name="Corteggiani Carpinelli E."/>
            <person name="Telatin A."/>
            <person name="Vitulo N."/>
            <person name="Forcato C."/>
            <person name="D'Angelo M."/>
            <person name="Schiavon R."/>
            <person name="Vezzi A."/>
            <person name="Giacometti G.M."/>
            <person name="Morosinotto T."/>
            <person name="Valle G."/>
        </authorList>
    </citation>
    <scope>NUCLEOTIDE SEQUENCE [LARGE SCALE GENOMIC DNA]</scope>
    <source>
        <strain evidence="17 18">B-31</strain>
    </source>
</reference>
<evidence type="ECO:0000256" key="6">
    <source>
        <dbReference type="ARBA" id="ARBA00022792"/>
    </source>
</evidence>
<dbReference type="PROSITE" id="PS51758">
    <property type="entry name" value="LETM1_RBD"/>
    <property type="match status" value="1"/>
</dbReference>
<evidence type="ECO:0000256" key="9">
    <source>
        <dbReference type="ARBA" id="ARBA00023128"/>
    </source>
</evidence>
<dbReference type="Gene3D" id="1.10.238.10">
    <property type="entry name" value="EF-hand"/>
    <property type="match status" value="1"/>
</dbReference>
<proteinExistence type="inferred from homology"/>
<evidence type="ECO:0000313" key="17">
    <source>
        <dbReference type="EMBL" id="EWM27578.1"/>
    </source>
</evidence>
<evidence type="ECO:0000256" key="1">
    <source>
        <dbReference type="ARBA" id="ARBA00004434"/>
    </source>
</evidence>
<dbReference type="PANTHER" id="PTHR14009">
    <property type="entry name" value="LEUCINE ZIPPER-EF-HAND CONTAINING TRANSMEMBRANE PROTEIN"/>
    <property type="match status" value="1"/>
</dbReference>
<evidence type="ECO:0000256" key="7">
    <source>
        <dbReference type="ARBA" id="ARBA00022837"/>
    </source>
</evidence>
<dbReference type="InterPro" id="IPR033122">
    <property type="entry name" value="LETM1-like_RBD"/>
</dbReference>
<feature type="compositionally biased region" description="Low complexity" evidence="13">
    <location>
        <begin position="898"/>
        <end position="921"/>
    </location>
</feature>
<name>W7TVQ8_9STRA</name>
<evidence type="ECO:0000259" key="16">
    <source>
        <dbReference type="PROSITE" id="PS51758"/>
    </source>
</evidence>
<sequence>MLRRNPAKRTLARDILRMTSRRLVVRAMPAPAFSKVARGSQGRSVPPFSIFSMFPPIGPQGCPFHVSALWISGSQSATNTLGGIRALLIDRRRPSRVQDERFPASRFFLPQECPHVFLHPRHLPPATSSLPFSGAGAWVRPFSSQPAPKRDPKREEASKAAPVSGSHVAPASPSSSSTSAATNAQAPPRYVEEGIKPEDLKPAQGVEDPRKEENSPATVAGILKRYTMKAFHGLQILPAAIFSFTVTAGRWMITFVVETVKNPSSLRDRWLHLKKVVVEEFHHYKLGSKVLWSDIKTSSSIVSRVLHGNTLSRRERRQLTRTTADLFRLVPFAFFVIVPFMELLLPFALKIFPNMLPSTFQDNLKKEENLKRELKVRLALAGFLKDTLGEIASKKKGQGEGEGKESPNAALLTEFVEKARAGTHISTNDINRFARLFKDELTLDNMSRPQLAGMCVYMGLRPYGSDNFLRFQLRAKLRNLKEDDQRIVWEGVDNMNKAELREACRERGMRAYGLTQLGYRRQLQQWLDLSINKEVPISLLILSRAFTLDSKFTDPAAAVADSISSLDEDVVNEVLLDVATRSELQNPDLRARKLESIERQNELIEEERKREEGRKKKAEEEKKKAEEEKKKAEKAEEEKKKAEQEAAADTTAASAPGKEMEDVKLADPATEQIKEAVAHASAMTGSSPAEGVNPPPPPPAESFSPVKVLTENEVVSTAKPSLDEDAARQASGTSSAAPAPASSILSTDSTALEGVGEKEASEADRKEGEKRELTAAEIAALRTLLKESSVEQEKTVLAQLKAELQASPSAKVEAVLAAVKGELQDAGKEVTGAGGADAGKATLGAGAGAGPEKTQPAFSSEKTSDLDLTLPPPSSSAENVPDAAQALAASTAPGAQEAPPITSGSPTSSPSPAPGKAEGSPPASPAPEPPSSAMDKALERMRMKVASMLDKLEVDMEKVESTIGDKLHMLDKDKDGVLTTAELSEVISHVLKRHTSEEEAQKIASTVDKDADGILTVQELMEWIEHREELLQELGEEENNASSASATVPKKTPTPPGIGERSSGTAGGGGGEST</sequence>
<dbReference type="GO" id="GO:0005743">
    <property type="term" value="C:mitochondrial inner membrane"/>
    <property type="evidence" value="ECO:0007669"/>
    <property type="project" value="UniProtKB-SubCell"/>
</dbReference>
<feature type="compositionally biased region" description="Basic and acidic residues" evidence="13">
    <location>
        <begin position="755"/>
        <end position="772"/>
    </location>
</feature>
<keyword evidence="9 12" id="KW-0496">Mitochondrion</keyword>
<dbReference type="GO" id="GO:0030003">
    <property type="term" value="P:intracellular monoatomic cation homeostasis"/>
    <property type="evidence" value="ECO:0007669"/>
    <property type="project" value="TreeGrafter"/>
</dbReference>
<dbReference type="GO" id="GO:0005509">
    <property type="term" value="F:calcium ion binding"/>
    <property type="evidence" value="ECO:0007669"/>
    <property type="project" value="InterPro"/>
</dbReference>
<protein>
    <recommendedName>
        <fullName evidence="3">Mitochondrial proton/calcium exchanger protein</fullName>
    </recommendedName>
    <alternativeName>
        <fullName evidence="11">Leucine zipper-EF-hand-containing transmembrane protein 1</fullName>
    </alternativeName>
</protein>
<feature type="compositionally biased region" description="Basic and acidic residues" evidence="13">
    <location>
        <begin position="605"/>
        <end position="644"/>
    </location>
</feature>
<evidence type="ECO:0000256" key="12">
    <source>
        <dbReference type="PROSITE-ProRule" id="PRU01094"/>
    </source>
</evidence>
<keyword evidence="8 14" id="KW-1133">Transmembrane helix</keyword>
<keyword evidence="18" id="KW-1185">Reference proteome</keyword>
<dbReference type="AlphaFoldDB" id="W7TVQ8"/>
<evidence type="ECO:0000259" key="15">
    <source>
        <dbReference type="PROSITE" id="PS50222"/>
    </source>
</evidence>
<dbReference type="Proteomes" id="UP000019335">
    <property type="component" value="Chromosome 6"/>
</dbReference>
<keyword evidence="4" id="KW-0813">Transport</keyword>
<keyword evidence="7" id="KW-0106">Calcium</keyword>
<organism evidence="17 18">
    <name type="scientific">Nannochloropsis gaditana</name>
    <dbReference type="NCBI Taxonomy" id="72520"/>
    <lineage>
        <taxon>Eukaryota</taxon>
        <taxon>Sar</taxon>
        <taxon>Stramenopiles</taxon>
        <taxon>Ochrophyta</taxon>
        <taxon>Eustigmatophyceae</taxon>
        <taxon>Eustigmatales</taxon>
        <taxon>Monodopsidaceae</taxon>
        <taxon>Nannochloropsis</taxon>
    </lineage>
</organism>
<evidence type="ECO:0000256" key="14">
    <source>
        <dbReference type="SAM" id="Phobius"/>
    </source>
</evidence>
<dbReference type="PROSITE" id="PS00018">
    <property type="entry name" value="EF_HAND_1"/>
    <property type="match status" value="2"/>
</dbReference>
<feature type="region of interest" description="Disordered" evidence="13">
    <location>
        <begin position="1031"/>
        <end position="1074"/>
    </location>
</feature>
<feature type="region of interest" description="Disordered" evidence="13">
    <location>
        <begin position="829"/>
        <end position="940"/>
    </location>
</feature>
<feature type="transmembrane region" description="Helical" evidence="14">
    <location>
        <begin position="326"/>
        <end position="349"/>
    </location>
</feature>
<feature type="compositionally biased region" description="Basic and acidic residues" evidence="13">
    <location>
        <begin position="148"/>
        <end position="158"/>
    </location>
</feature>
<dbReference type="InterPro" id="IPR044202">
    <property type="entry name" value="LETM1/MDM38-like"/>
</dbReference>
<evidence type="ECO:0000256" key="11">
    <source>
        <dbReference type="ARBA" id="ARBA00031360"/>
    </source>
</evidence>
<dbReference type="Pfam" id="PF13499">
    <property type="entry name" value="EF-hand_7"/>
    <property type="match status" value="1"/>
</dbReference>
<feature type="compositionally biased region" description="Low complexity" evidence="13">
    <location>
        <begin position="730"/>
        <end position="743"/>
    </location>
</feature>
<feature type="compositionally biased region" description="Low complexity" evidence="13">
    <location>
        <begin position="160"/>
        <end position="188"/>
    </location>
</feature>
<evidence type="ECO:0000256" key="10">
    <source>
        <dbReference type="ARBA" id="ARBA00023136"/>
    </source>
</evidence>
<keyword evidence="10 14" id="KW-0472">Membrane</keyword>
<feature type="compositionally biased region" description="Basic and acidic residues" evidence="13">
    <location>
        <begin position="190"/>
        <end position="214"/>
    </location>
</feature>
<accession>W7TVQ8</accession>